<dbReference type="AlphaFoldDB" id="A0A6G6W8G6"/>
<accession>A0A6G6W8G6</accession>
<keyword evidence="3" id="KW-1185">Reference proteome</keyword>
<sequence>MHLNNTRGVLALAGLGLAAGLVAAAPAQAATSTIQIRPADMLAPTGTAGGGTQEFLAEGIHLKTVNDTDSFARGRFHVGVPLAQVTTVDYTWYGPSTPVDVGVKNYIDADADGKIDGELRGEHQYGGQDVWVNLDTQDFPDSALPDNFFRNHAPCFENTPAAGVTDPCGSWGGDGYHGTLANWTKTLQAATGKAPVLVDGGYALSGVVADGVLRQITYGPNQYVFTDQAKAAVVATAEAKRDTVNKRQKARIAGTVKPVGTAAKVTLQVKKNGTWTDVSTRDLAADGAYKFSAKTVKTGVNRFRVTVSETNSTAAGTSDVVKVHVLRKK</sequence>
<evidence type="ECO:0000256" key="1">
    <source>
        <dbReference type="SAM" id="SignalP"/>
    </source>
</evidence>
<proteinExistence type="predicted"/>
<feature type="chain" id="PRO_5026135014" description="Bacterial Ig-like domain-containing protein" evidence="1">
    <location>
        <begin position="30"/>
        <end position="329"/>
    </location>
</feature>
<organism evidence="2 3">
    <name type="scientific">Nocardioides anomalus</name>
    <dbReference type="NCBI Taxonomy" id="2712223"/>
    <lineage>
        <taxon>Bacteria</taxon>
        <taxon>Bacillati</taxon>
        <taxon>Actinomycetota</taxon>
        <taxon>Actinomycetes</taxon>
        <taxon>Propionibacteriales</taxon>
        <taxon>Nocardioidaceae</taxon>
        <taxon>Nocardioides</taxon>
    </lineage>
</organism>
<gene>
    <name evidence="2" type="ORF">G5V58_01615</name>
</gene>
<name>A0A6G6W8G6_9ACTN</name>
<dbReference type="Proteomes" id="UP000502996">
    <property type="component" value="Chromosome"/>
</dbReference>
<reference evidence="2 3" key="1">
    <citation type="submission" date="2020-02" db="EMBL/GenBank/DDBJ databases">
        <title>Full genome sequence of Nocardioides sp. R-3366.</title>
        <authorList>
            <person name="Im W.-T."/>
        </authorList>
    </citation>
    <scope>NUCLEOTIDE SEQUENCE [LARGE SCALE GENOMIC DNA]</scope>
    <source>
        <strain evidence="2 3">R-3366</strain>
    </source>
</reference>
<dbReference type="EMBL" id="CP049257">
    <property type="protein sequence ID" value="QIG41641.1"/>
    <property type="molecule type" value="Genomic_DNA"/>
</dbReference>
<protein>
    <recommendedName>
        <fullName evidence="4">Bacterial Ig-like domain-containing protein</fullName>
    </recommendedName>
</protein>
<dbReference type="RefSeq" id="WP_165228169.1">
    <property type="nucleotide sequence ID" value="NZ_CP049257.1"/>
</dbReference>
<keyword evidence="1" id="KW-0732">Signal</keyword>
<evidence type="ECO:0000313" key="3">
    <source>
        <dbReference type="Proteomes" id="UP000502996"/>
    </source>
</evidence>
<evidence type="ECO:0000313" key="2">
    <source>
        <dbReference type="EMBL" id="QIG41641.1"/>
    </source>
</evidence>
<dbReference type="KEGG" id="nano:G5V58_01615"/>
<feature type="signal peptide" evidence="1">
    <location>
        <begin position="1"/>
        <end position="29"/>
    </location>
</feature>
<evidence type="ECO:0008006" key="4">
    <source>
        <dbReference type="Google" id="ProtNLM"/>
    </source>
</evidence>